<keyword evidence="2 5" id="KW-0812">Transmembrane</keyword>
<dbReference type="EMBL" id="JBHSHD010000010">
    <property type="protein sequence ID" value="MFC4821463.1"/>
    <property type="molecule type" value="Genomic_DNA"/>
</dbReference>
<keyword evidence="5" id="KW-0813">Transport</keyword>
<dbReference type="PANTHER" id="PTHR42727:SF1">
    <property type="entry name" value="PHOSPHATE TRANSPORT SYSTEM PERMEASE"/>
    <property type="match status" value="1"/>
</dbReference>
<feature type="domain" description="ABC transmembrane type-1" evidence="6">
    <location>
        <begin position="75"/>
        <end position="344"/>
    </location>
</feature>
<keyword evidence="4 5" id="KW-0472">Membrane</keyword>
<comment type="similarity">
    <text evidence="5">Belongs to the binding-protein-dependent transport system permease family.</text>
</comment>
<feature type="transmembrane region" description="Helical" evidence="5">
    <location>
        <begin position="326"/>
        <end position="347"/>
    </location>
</feature>
<evidence type="ECO:0000313" key="7">
    <source>
        <dbReference type="EMBL" id="MFC4821463.1"/>
    </source>
</evidence>
<dbReference type="SUPFAM" id="SSF161098">
    <property type="entry name" value="MetI-like"/>
    <property type="match status" value="2"/>
</dbReference>
<evidence type="ECO:0000313" key="8">
    <source>
        <dbReference type="Proteomes" id="UP001595886"/>
    </source>
</evidence>
<feature type="transmembrane region" description="Helical" evidence="5">
    <location>
        <begin position="73"/>
        <end position="97"/>
    </location>
</feature>
<dbReference type="Gene3D" id="1.10.3720.10">
    <property type="entry name" value="MetI-like"/>
    <property type="match status" value="2"/>
</dbReference>
<accession>A0ABV9QVU7</accession>
<name>A0ABV9QVU7_9GAMM</name>
<sequence length="362" mass="37413">MPGNPVTCDRFLSRDLVLAAARRRARLERLRGGFVWAGTAIVLTGLLAIPLYLVGALLPWSNLPDGAGARLGVLLAGTLRATACAIAVALPLGLATAMFTAHYAAPRLRAWIKPALEILDAVPTVVFGLVAAATLAPWLKQHVATVLALIAIVPVALLAAGMAFGARVRRAGWLPLWLLPALVAVAALAVAIAARQETPLIAPPTPWNAMLIGLALGVAALPTVFSVAEDALFLVPRAQSQAAFALGATRWQALTTVLLPAAGSGLLAAALLGVSRCFGETMIVLMASGNTPIGGFDPLLGLRSISAELALGLPEAAPHGEAYRSLLLAALALLVLTMLLSLCADVVRERLRRRLRGSGGAA</sequence>
<comment type="subcellular location">
    <subcellularLocation>
        <location evidence="1 5">Cell membrane</location>
        <topology evidence="1 5">Multi-pass membrane protein</topology>
    </subcellularLocation>
</comment>
<protein>
    <submittedName>
        <fullName evidence="7">ABC transporter permease subunit</fullName>
    </submittedName>
</protein>
<proteinExistence type="inferred from homology"/>
<dbReference type="InterPro" id="IPR035906">
    <property type="entry name" value="MetI-like_sf"/>
</dbReference>
<dbReference type="RefSeq" id="WP_380021741.1">
    <property type="nucleotide sequence ID" value="NZ_JBHSHD010000010.1"/>
</dbReference>
<gene>
    <name evidence="7" type="ORF">ACFO6Q_14105</name>
</gene>
<evidence type="ECO:0000256" key="3">
    <source>
        <dbReference type="ARBA" id="ARBA00022989"/>
    </source>
</evidence>
<feature type="transmembrane region" description="Helical" evidence="5">
    <location>
        <begin position="145"/>
        <end position="164"/>
    </location>
</feature>
<reference evidence="8" key="1">
    <citation type="journal article" date="2019" name="Int. J. Syst. Evol. Microbiol.">
        <title>The Global Catalogue of Microorganisms (GCM) 10K type strain sequencing project: providing services to taxonomists for standard genome sequencing and annotation.</title>
        <authorList>
            <consortium name="The Broad Institute Genomics Platform"/>
            <consortium name="The Broad Institute Genome Sequencing Center for Infectious Disease"/>
            <person name="Wu L."/>
            <person name="Ma J."/>
        </authorList>
    </citation>
    <scope>NUCLEOTIDE SEQUENCE [LARGE SCALE GENOMIC DNA]</scope>
    <source>
        <strain evidence="8">CCUG 30340</strain>
    </source>
</reference>
<evidence type="ECO:0000256" key="4">
    <source>
        <dbReference type="ARBA" id="ARBA00023136"/>
    </source>
</evidence>
<evidence type="ECO:0000256" key="2">
    <source>
        <dbReference type="ARBA" id="ARBA00022692"/>
    </source>
</evidence>
<dbReference type="PANTHER" id="PTHR42727">
    <property type="entry name" value="PHOSPHATE TRANSPORT SYSTEM PERMEASE PROTEIN"/>
    <property type="match status" value="1"/>
</dbReference>
<dbReference type="Proteomes" id="UP001595886">
    <property type="component" value="Unassembled WGS sequence"/>
</dbReference>
<feature type="transmembrane region" description="Helical" evidence="5">
    <location>
        <begin position="33"/>
        <end position="53"/>
    </location>
</feature>
<dbReference type="PROSITE" id="PS50928">
    <property type="entry name" value="ABC_TM1"/>
    <property type="match status" value="1"/>
</dbReference>
<comment type="caution">
    <text evidence="7">The sequence shown here is derived from an EMBL/GenBank/DDBJ whole genome shotgun (WGS) entry which is preliminary data.</text>
</comment>
<feature type="transmembrane region" description="Helical" evidence="5">
    <location>
        <begin position="176"/>
        <end position="195"/>
    </location>
</feature>
<evidence type="ECO:0000259" key="6">
    <source>
        <dbReference type="PROSITE" id="PS50928"/>
    </source>
</evidence>
<feature type="transmembrane region" description="Helical" evidence="5">
    <location>
        <begin position="253"/>
        <end position="274"/>
    </location>
</feature>
<feature type="transmembrane region" description="Helical" evidence="5">
    <location>
        <begin position="118"/>
        <end position="139"/>
    </location>
</feature>
<evidence type="ECO:0000256" key="5">
    <source>
        <dbReference type="RuleBase" id="RU363032"/>
    </source>
</evidence>
<keyword evidence="8" id="KW-1185">Reference proteome</keyword>
<dbReference type="Pfam" id="PF00528">
    <property type="entry name" value="BPD_transp_1"/>
    <property type="match status" value="1"/>
</dbReference>
<organism evidence="7 8">
    <name type="scientific">Dokdonella ginsengisoli</name>
    <dbReference type="NCBI Taxonomy" id="363846"/>
    <lineage>
        <taxon>Bacteria</taxon>
        <taxon>Pseudomonadati</taxon>
        <taxon>Pseudomonadota</taxon>
        <taxon>Gammaproteobacteria</taxon>
        <taxon>Lysobacterales</taxon>
        <taxon>Rhodanobacteraceae</taxon>
        <taxon>Dokdonella</taxon>
    </lineage>
</organism>
<evidence type="ECO:0000256" key="1">
    <source>
        <dbReference type="ARBA" id="ARBA00004651"/>
    </source>
</evidence>
<feature type="transmembrane region" description="Helical" evidence="5">
    <location>
        <begin position="207"/>
        <end position="232"/>
    </location>
</feature>
<dbReference type="InterPro" id="IPR000515">
    <property type="entry name" value="MetI-like"/>
</dbReference>
<keyword evidence="3 5" id="KW-1133">Transmembrane helix</keyword>